<evidence type="ECO:0000256" key="6">
    <source>
        <dbReference type="SAM" id="Phobius"/>
    </source>
</evidence>
<accession>A0A397G488</accession>
<sequence>MSYTLVRFIVTVLSILVLILDIIAIWEVIRSDRSGLSKLFWCLLIFFFPYFGLLIYLIFGKRKEHQPLDIPWLP</sequence>
<dbReference type="Pfam" id="PF13396">
    <property type="entry name" value="PLDc_N"/>
    <property type="match status" value="1"/>
</dbReference>
<keyword evidence="5 6" id="KW-0472">Membrane</keyword>
<gene>
    <name evidence="8" type="ORF">Glove_712g28</name>
</gene>
<protein>
    <recommendedName>
        <fullName evidence="7">Cardiolipin synthase N-terminal domain-containing protein</fullName>
    </recommendedName>
</protein>
<dbReference type="InterPro" id="IPR027379">
    <property type="entry name" value="CLS_N"/>
</dbReference>
<keyword evidence="3 6" id="KW-0812">Transmembrane</keyword>
<evidence type="ECO:0000256" key="5">
    <source>
        <dbReference type="ARBA" id="ARBA00023136"/>
    </source>
</evidence>
<keyword evidence="2" id="KW-1003">Cell membrane</keyword>
<evidence type="ECO:0000259" key="7">
    <source>
        <dbReference type="Pfam" id="PF13396"/>
    </source>
</evidence>
<name>A0A397G488_9GLOM</name>
<dbReference type="Proteomes" id="UP000266861">
    <property type="component" value="Unassembled WGS sequence"/>
</dbReference>
<evidence type="ECO:0000313" key="9">
    <source>
        <dbReference type="Proteomes" id="UP000266861"/>
    </source>
</evidence>
<reference evidence="8 9" key="1">
    <citation type="submission" date="2018-08" db="EMBL/GenBank/DDBJ databases">
        <title>Genome and evolution of the arbuscular mycorrhizal fungus Diversispora epigaea (formerly Glomus versiforme) and its bacterial endosymbionts.</title>
        <authorList>
            <person name="Sun X."/>
            <person name="Fei Z."/>
            <person name="Harrison M."/>
        </authorList>
    </citation>
    <scope>NUCLEOTIDE SEQUENCE [LARGE SCALE GENOMIC DNA]</scope>
    <source>
        <strain evidence="8 9">IT104</strain>
    </source>
</reference>
<organism evidence="8 9">
    <name type="scientific">Diversispora epigaea</name>
    <dbReference type="NCBI Taxonomy" id="1348612"/>
    <lineage>
        <taxon>Eukaryota</taxon>
        <taxon>Fungi</taxon>
        <taxon>Fungi incertae sedis</taxon>
        <taxon>Mucoromycota</taxon>
        <taxon>Glomeromycotina</taxon>
        <taxon>Glomeromycetes</taxon>
        <taxon>Diversisporales</taxon>
        <taxon>Diversisporaceae</taxon>
        <taxon>Diversispora</taxon>
    </lineage>
</organism>
<comment type="caution">
    <text evidence="8">The sequence shown here is derived from an EMBL/GenBank/DDBJ whole genome shotgun (WGS) entry which is preliminary data.</text>
</comment>
<evidence type="ECO:0000256" key="4">
    <source>
        <dbReference type="ARBA" id="ARBA00022989"/>
    </source>
</evidence>
<evidence type="ECO:0000256" key="1">
    <source>
        <dbReference type="ARBA" id="ARBA00004651"/>
    </source>
</evidence>
<evidence type="ECO:0000313" key="8">
    <source>
        <dbReference type="EMBL" id="RHZ44684.1"/>
    </source>
</evidence>
<dbReference type="AlphaFoldDB" id="A0A397G488"/>
<feature type="transmembrane region" description="Helical" evidence="6">
    <location>
        <begin position="38"/>
        <end position="59"/>
    </location>
</feature>
<comment type="subcellular location">
    <subcellularLocation>
        <location evidence="1">Cell membrane</location>
        <topology evidence="1">Multi-pass membrane protein</topology>
    </subcellularLocation>
</comment>
<feature type="domain" description="Cardiolipin synthase N-terminal" evidence="7">
    <location>
        <begin position="19"/>
        <end position="60"/>
    </location>
</feature>
<evidence type="ECO:0000256" key="2">
    <source>
        <dbReference type="ARBA" id="ARBA00022475"/>
    </source>
</evidence>
<proteinExistence type="predicted"/>
<feature type="transmembrane region" description="Helical" evidence="6">
    <location>
        <begin position="6"/>
        <end position="26"/>
    </location>
</feature>
<dbReference type="EMBL" id="PQFF01000566">
    <property type="protein sequence ID" value="RHZ44684.1"/>
    <property type="molecule type" value="Genomic_DNA"/>
</dbReference>
<keyword evidence="9" id="KW-1185">Reference proteome</keyword>
<dbReference type="GO" id="GO:0005886">
    <property type="term" value="C:plasma membrane"/>
    <property type="evidence" value="ECO:0007669"/>
    <property type="project" value="UniProtKB-SubCell"/>
</dbReference>
<evidence type="ECO:0000256" key="3">
    <source>
        <dbReference type="ARBA" id="ARBA00022692"/>
    </source>
</evidence>
<keyword evidence="4 6" id="KW-1133">Transmembrane helix</keyword>
<dbReference type="OrthoDB" id="5193244at2759"/>